<dbReference type="Proteomes" id="UP000295281">
    <property type="component" value="Unassembled WGS sequence"/>
</dbReference>
<organism evidence="1 2">
    <name type="scientific">Actinorugispora endophytica</name>
    <dbReference type="NCBI Taxonomy" id="1605990"/>
    <lineage>
        <taxon>Bacteria</taxon>
        <taxon>Bacillati</taxon>
        <taxon>Actinomycetota</taxon>
        <taxon>Actinomycetes</taxon>
        <taxon>Streptosporangiales</taxon>
        <taxon>Nocardiopsidaceae</taxon>
        <taxon>Actinorugispora</taxon>
    </lineage>
</organism>
<gene>
    <name evidence="1" type="ORF">EV190_12012</name>
</gene>
<keyword evidence="2" id="KW-1185">Reference proteome</keyword>
<proteinExistence type="predicted"/>
<dbReference type="EMBL" id="SNYN01000020">
    <property type="protein sequence ID" value="TDQ47954.1"/>
    <property type="molecule type" value="Genomic_DNA"/>
</dbReference>
<dbReference type="InterPro" id="IPR019675">
    <property type="entry name" value="DUF2550"/>
</dbReference>
<evidence type="ECO:0000313" key="1">
    <source>
        <dbReference type="EMBL" id="TDQ47954.1"/>
    </source>
</evidence>
<name>A0A4R6UWL1_9ACTN</name>
<comment type="caution">
    <text evidence="1">The sequence shown here is derived from an EMBL/GenBank/DDBJ whole genome shotgun (WGS) entry which is preliminary data.</text>
</comment>
<evidence type="ECO:0000313" key="2">
    <source>
        <dbReference type="Proteomes" id="UP000295281"/>
    </source>
</evidence>
<reference evidence="1 2" key="1">
    <citation type="submission" date="2019-03" db="EMBL/GenBank/DDBJ databases">
        <title>Genomic Encyclopedia of Type Strains, Phase IV (KMG-IV): sequencing the most valuable type-strain genomes for metagenomic binning, comparative biology and taxonomic classification.</title>
        <authorList>
            <person name="Goeker M."/>
        </authorList>
    </citation>
    <scope>NUCLEOTIDE SEQUENCE [LARGE SCALE GENOMIC DNA]</scope>
    <source>
        <strain evidence="1 2">DSM 46770</strain>
    </source>
</reference>
<protein>
    <submittedName>
        <fullName evidence="1">Uncharacterized protein DUF2550</fullName>
    </submittedName>
</protein>
<accession>A0A4R6UWL1</accession>
<sequence length="137" mass="15189">MLALVGLIARRYALERGGGAVECYLRPVDGRSRPWRIGCGRYGTDELRWYRVFSLWPRPAAELPRRGLVVVGRRVPAGEDLKELTEDLVVVGIGWSAADGSDPEEPVYELAMSEAALTGFLSWLESMPPGGLWQSEE</sequence>
<dbReference type="Pfam" id="PF10739">
    <property type="entry name" value="DUF2550"/>
    <property type="match status" value="1"/>
</dbReference>
<dbReference type="RefSeq" id="WP_243742660.1">
    <property type="nucleotide sequence ID" value="NZ_SNYN01000020.1"/>
</dbReference>
<dbReference type="AlphaFoldDB" id="A0A4R6UWL1"/>